<dbReference type="Proteomes" id="UP001430796">
    <property type="component" value="Unassembled WGS sequence"/>
</dbReference>
<keyword evidence="9 15" id="KW-0812">Transmembrane</keyword>
<evidence type="ECO:0000256" key="1">
    <source>
        <dbReference type="ARBA" id="ARBA00001971"/>
    </source>
</evidence>
<dbReference type="SUPFAM" id="SSF81343">
    <property type="entry name" value="Fumarate reductase respiratory complex transmembrane subunits"/>
    <property type="match status" value="1"/>
</dbReference>
<dbReference type="EMBL" id="JAKJPO010000001">
    <property type="protein sequence ID" value="MCF7220594.1"/>
    <property type="molecule type" value="Genomic_DNA"/>
</dbReference>
<evidence type="ECO:0000256" key="14">
    <source>
        <dbReference type="ARBA" id="ARBA00023136"/>
    </source>
</evidence>
<organism evidence="16 17">
    <name type="scientific">Marilutibacter chinensis</name>
    <dbReference type="NCBI Taxonomy" id="2912247"/>
    <lineage>
        <taxon>Bacteria</taxon>
        <taxon>Pseudomonadati</taxon>
        <taxon>Pseudomonadota</taxon>
        <taxon>Gammaproteobacteria</taxon>
        <taxon>Lysobacterales</taxon>
        <taxon>Lysobacteraceae</taxon>
        <taxon>Marilutibacter</taxon>
    </lineage>
</organism>
<reference evidence="17" key="2">
    <citation type="submission" date="2022-01" db="EMBL/GenBank/DDBJ databases">
        <title>Lysobacter chinensis sp. nov., a bacterium isolated from cow dung compost.</title>
        <authorList>
            <person name="Zhou L.Y."/>
        </authorList>
    </citation>
    <scope>NUCLEOTIDE SEQUENCE [LARGE SCALE GENOMIC DNA]</scope>
    <source>
        <strain evidence="17">TLK-CK17</strain>
    </source>
</reference>
<comment type="pathway">
    <text evidence="4">Carbohydrate metabolism; tricarboxylic acid cycle.</text>
</comment>
<keyword evidence="7" id="KW-0816">Tricarboxylic acid cycle</keyword>
<keyword evidence="13" id="KW-0408">Iron</keyword>
<keyword evidence="14 15" id="KW-0472">Membrane</keyword>
<feature type="transmembrane region" description="Helical" evidence="15">
    <location>
        <begin position="105"/>
        <end position="130"/>
    </location>
</feature>
<keyword evidence="17" id="KW-1185">Reference proteome</keyword>
<keyword evidence="12 15" id="KW-1133">Transmembrane helix</keyword>
<accession>A0ABS9HQT5</accession>
<feature type="transmembrane region" description="Helical" evidence="15">
    <location>
        <begin position="65"/>
        <end position="85"/>
    </location>
</feature>
<keyword evidence="10" id="KW-0479">Metal-binding</keyword>
<evidence type="ECO:0000256" key="15">
    <source>
        <dbReference type="SAM" id="Phobius"/>
    </source>
</evidence>
<comment type="cofactor">
    <cofactor evidence="1">
        <name>heme</name>
        <dbReference type="ChEBI" id="CHEBI:30413"/>
    </cofactor>
</comment>
<keyword evidence="6" id="KW-0813">Transport</keyword>
<dbReference type="InterPro" id="IPR034804">
    <property type="entry name" value="SQR/QFR_C/D"/>
</dbReference>
<evidence type="ECO:0000256" key="13">
    <source>
        <dbReference type="ARBA" id="ARBA00023004"/>
    </source>
</evidence>
<comment type="function">
    <text evidence="2">Membrane-anchoring subunit of succinate dehydrogenase (SDH).</text>
</comment>
<evidence type="ECO:0000256" key="5">
    <source>
        <dbReference type="ARBA" id="ARBA00019425"/>
    </source>
</evidence>
<evidence type="ECO:0000256" key="11">
    <source>
        <dbReference type="ARBA" id="ARBA00022982"/>
    </source>
</evidence>
<evidence type="ECO:0000256" key="2">
    <source>
        <dbReference type="ARBA" id="ARBA00004050"/>
    </source>
</evidence>
<dbReference type="Pfam" id="PF01127">
    <property type="entry name" value="Sdh_cyt"/>
    <property type="match status" value="1"/>
</dbReference>
<evidence type="ECO:0000256" key="6">
    <source>
        <dbReference type="ARBA" id="ARBA00022448"/>
    </source>
</evidence>
<keyword evidence="11" id="KW-0249">Electron transport</keyword>
<proteinExistence type="predicted"/>
<evidence type="ECO:0000313" key="16">
    <source>
        <dbReference type="EMBL" id="MCF7220594.1"/>
    </source>
</evidence>
<keyword evidence="8" id="KW-0349">Heme</keyword>
<feature type="transmembrane region" description="Helical" evidence="15">
    <location>
        <begin position="30"/>
        <end position="53"/>
    </location>
</feature>
<evidence type="ECO:0000256" key="10">
    <source>
        <dbReference type="ARBA" id="ARBA00022723"/>
    </source>
</evidence>
<comment type="subcellular location">
    <subcellularLocation>
        <location evidence="3">Membrane</location>
        <topology evidence="3">Multi-pass membrane protein</topology>
    </subcellularLocation>
</comment>
<name>A0ABS9HQT5_9GAMM</name>
<gene>
    <name evidence="16" type="primary">sdhD</name>
    <name evidence="16" type="ORF">L3V18_02160</name>
</gene>
<evidence type="ECO:0000256" key="4">
    <source>
        <dbReference type="ARBA" id="ARBA00005163"/>
    </source>
</evidence>
<dbReference type="CDD" id="cd03495">
    <property type="entry name" value="SQR_TypeC_SdhD_like"/>
    <property type="match status" value="1"/>
</dbReference>
<evidence type="ECO:0000256" key="9">
    <source>
        <dbReference type="ARBA" id="ARBA00022692"/>
    </source>
</evidence>
<protein>
    <recommendedName>
        <fullName evidence="5">Succinate dehydrogenase hydrophobic membrane anchor subunit</fullName>
    </recommendedName>
</protein>
<evidence type="ECO:0000256" key="8">
    <source>
        <dbReference type="ARBA" id="ARBA00022617"/>
    </source>
</evidence>
<dbReference type="InterPro" id="IPR000701">
    <property type="entry name" value="SuccDH_FuR_B_TM-su"/>
</dbReference>
<dbReference type="Gene3D" id="1.20.1300.10">
    <property type="entry name" value="Fumarate reductase/succinate dehydrogenase, transmembrane subunit"/>
    <property type="match status" value="1"/>
</dbReference>
<evidence type="ECO:0000256" key="12">
    <source>
        <dbReference type="ARBA" id="ARBA00022989"/>
    </source>
</evidence>
<reference evidence="16 17" key="1">
    <citation type="submission" date="2022-01" db="EMBL/GenBank/DDBJ databases">
        <title>Lysobacter chinensis sp. nov., a bacterium isolated from cow dung compost.</title>
        <authorList>
            <person name="Liu Y."/>
        </authorList>
    </citation>
    <scope>NUCLEOTIDE SEQUENCE [LARGE SCALE GENOMIC DNA]</scope>
    <source>
        <strain evidence="16 17">TLK-CK17</strain>
    </source>
</reference>
<evidence type="ECO:0000256" key="7">
    <source>
        <dbReference type="ARBA" id="ARBA00022532"/>
    </source>
</evidence>
<dbReference type="InterPro" id="IPR014312">
    <property type="entry name" value="Succ_DH_anchor"/>
</dbReference>
<reference evidence="16 17" key="3">
    <citation type="submission" date="2022-01" db="EMBL/GenBank/DDBJ databases">
        <authorList>
            <person name="Zhou L.Y."/>
        </authorList>
    </citation>
    <scope>NUCLEOTIDE SEQUENCE [LARGE SCALE GENOMIC DNA]</scope>
    <source>
        <strain evidence="16 17">TLK-CK17</strain>
    </source>
</reference>
<sequence length="131" mass="14036">MSTDRNARLRNPLKTARGLGSAKDGTGHFIIQRITAIALVFLSIYVVGLVISLIGGDHATVHARVGHPCNAVLLVSFLIATFWHAKLGLQVIIEDYVHTPWSATLLHLANIFVCFVAATASVLAVVRIALG</sequence>
<dbReference type="NCBIfam" id="TIGR02968">
    <property type="entry name" value="succ_dehyd_anc"/>
    <property type="match status" value="1"/>
</dbReference>
<comment type="caution">
    <text evidence="16">The sequence shown here is derived from an EMBL/GenBank/DDBJ whole genome shotgun (WGS) entry which is preliminary data.</text>
</comment>
<evidence type="ECO:0000256" key="3">
    <source>
        <dbReference type="ARBA" id="ARBA00004141"/>
    </source>
</evidence>
<evidence type="ECO:0000313" key="17">
    <source>
        <dbReference type="Proteomes" id="UP001430796"/>
    </source>
</evidence>
<dbReference type="RefSeq" id="WP_237052954.1">
    <property type="nucleotide sequence ID" value="NZ_JAKJPO010000001.1"/>
</dbReference>